<dbReference type="InterPro" id="IPR028098">
    <property type="entry name" value="Glyco_trans_4-like_N"/>
</dbReference>
<keyword evidence="2" id="KW-0328">Glycosyltransferase</keyword>
<accession>A0ABS8B068</accession>
<reference evidence="7 8" key="1">
    <citation type="submission" date="2021-10" db="EMBL/GenBank/DDBJ databases">
        <title>Streptomyces sp. strain SMC 277, a novel streptomycete isolated from soil.</title>
        <authorList>
            <person name="Chanama M."/>
        </authorList>
    </citation>
    <scope>NUCLEOTIDE SEQUENCE [LARGE SCALE GENOMIC DNA]</scope>
    <source>
        <strain evidence="7 8">SMC 277</strain>
    </source>
</reference>
<evidence type="ECO:0000259" key="5">
    <source>
        <dbReference type="Pfam" id="PF00534"/>
    </source>
</evidence>
<evidence type="ECO:0000256" key="4">
    <source>
        <dbReference type="SAM" id="MobiDB-lite"/>
    </source>
</evidence>
<dbReference type="RefSeq" id="WP_226724411.1">
    <property type="nucleotide sequence ID" value="NZ_JAJAUY010000002.1"/>
</dbReference>
<evidence type="ECO:0000256" key="2">
    <source>
        <dbReference type="ARBA" id="ARBA00022676"/>
    </source>
</evidence>
<sequence length="705" mass="77275">MKISFLINNIYGIGGTNRTVINLAEALSADHEVEIVSVFRRTNAAPRFEISPQVTVRPLVDLRPGPAGADRGDPLLGTPTAVVPRQEEFHGQYSELSDRRIIEYLTKTNADVVVGTRPSLNLFVARYTRDSALRVAQEHMTHLAVPPAVRAEMARVYPRLDAVTTVTDADARSFLEHTPVPPDLPVVAIPNSVPEPEVRPATDEDRKIIVAAGRMHRVKRYDLLLRAFAQLAGDFPDWHLRIYGDGGEAGRLRTLVHDLGVAGQVLLMGGFSPIESEWAKGSIAAVTSSAESFGMTLVEAMRCGLPVVSTDCPVGPREIVRHGEDGLLVTNGDADAVAAGLRALMADPGLRRRMAHAALRNSARYDPAVIAARYVELFEDAARRRTATAGRGYRAPSAKPLGRAPGTSAAPATVRDAVCHVTAVGHARLALRLDGPTDGRHRWSFLLREQAPAAKRRPDLPLATERTARDNGGTRCTAEIGPEALTHLGDGRWKVLVRSAKGELVHVRAGIRDTRALLDVRARMLADGTDGGPVLWNLPYALPGGKLMLRTIHRASHAEVRAVRVGDDTIDVSAVLMGALRTAPGARLVLTRRGHHRAELSVPAEIRPGGEFHARLPLQQAVESRLERWEDWDWWVEPDPRLRRRVRVCHLFEDFPDVKSAFAYPAVPVKELEDPRFVQIYPSRPVRVRPYCSVSGAMAMNVVDR</sequence>
<dbReference type="Gene3D" id="3.40.50.2000">
    <property type="entry name" value="Glycogen Phosphorylase B"/>
    <property type="match status" value="2"/>
</dbReference>
<gene>
    <name evidence="7" type="ORF">LG632_01145</name>
</gene>
<name>A0ABS8B068_9ACTN</name>
<keyword evidence="8" id="KW-1185">Reference proteome</keyword>
<dbReference type="SUPFAM" id="SSF53756">
    <property type="entry name" value="UDP-Glycosyltransferase/glycogen phosphorylase"/>
    <property type="match status" value="1"/>
</dbReference>
<dbReference type="PANTHER" id="PTHR12526:SF627">
    <property type="entry name" value="D-RHAMNOSYLTRANSFERASE WBPZ"/>
    <property type="match status" value="1"/>
</dbReference>
<evidence type="ECO:0000256" key="3">
    <source>
        <dbReference type="ARBA" id="ARBA00022679"/>
    </source>
</evidence>
<feature type="domain" description="Glycosyl transferase family 1" evidence="5">
    <location>
        <begin position="201"/>
        <end position="358"/>
    </location>
</feature>
<dbReference type="PANTHER" id="PTHR12526">
    <property type="entry name" value="GLYCOSYLTRANSFERASE"/>
    <property type="match status" value="1"/>
</dbReference>
<feature type="region of interest" description="Disordered" evidence="4">
    <location>
        <begin position="389"/>
        <end position="409"/>
    </location>
</feature>
<evidence type="ECO:0000259" key="6">
    <source>
        <dbReference type="Pfam" id="PF13439"/>
    </source>
</evidence>
<dbReference type="InterPro" id="IPR001296">
    <property type="entry name" value="Glyco_trans_1"/>
</dbReference>
<organism evidence="7 8">
    <name type="scientific">Streptomyces antimicrobicus</name>
    <dbReference type="NCBI Taxonomy" id="2883108"/>
    <lineage>
        <taxon>Bacteria</taxon>
        <taxon>Bacillati</taxon>
        <taxon>Actinomycetota</taxon>
        <taxon>Actinomycetes</taxon>
        <taxon>Kitasatosporales</taxon>
        <taxon>Streptomycetaceae</taxon>
        <taxon>Streptomyces</taxon>
    </lineage>
</organism>
<dbReference type="Pfam" id="PF00534">
    <property type="entry name" value="Glycos_transf_1"/>
    <property type="match status" value="1"/>
</dbReference>
<comment type="caution">
    <text evidence="7">The sequence shown here is derived from an EMBL/GenBank/DDBJ whole genome shotgun (WGS) entry which is preliminary data.</text>
</comment>
<evidence type="ECO:0000313" key="7">
    <source>
        <dbReference type="EMBL" id="MCB5177998.1"/>
    </source>
</evidence>
<keyword evidence="3" id="KW-0808">Transferase</keyword>
<dbReference type="Proteomes" id="UP001199054">
    <property type="component" value="Unassembled WGS sequence"/>
</dbReference>
<dbReference type="EMBL" id="JAJAUY010000002">
    <property type="protein sequence ID" value="MCB5177998.1"/>
    <property type="molecule type" value="Genomic_DNA"/>
</dbReference>
<dbReference type="Pfam" id="PF13439">
    <property type="entry name" value="Glyco_transf_4"/>
    <property type="match status" value="1"/>
</dbReference>
<protein>
    <recommendedName>
        <fullName evidence="1">D-inositol 3-phosphate glycosyltransferase</fullName>
    </recommendedName>
</protein>
<evidence type="ECO:0000313" key="8">
    <source>
        <dbReference type="Proteomes" id="UP001199054"/>
    </source>
</evidence>
<evidence type="ECO:0000256" key="1">
    <source>
        <dbReference type="ARBA" id="ARBA00021292"/>
    </source>
</evidence>
<feature type="domain" description="Glycosyltransferase subfamily 4-like N-terminal" evidence="6">
    <location>
        <begin position="13"/>
        <end position="193"/>
    </location>
</feature>
<proteinExistence type="predicted"/>
<dbReference type="CDD" id="cd03820">
    <property type="entry name" value="GT4_AmsD-like"/>
    <property type="match status" value="1"/>
</dbReference>